<evidence type="ECO:0000256" key="1">
    <source>
        <dbReference type="SAM" id="Phobius"/>
    </source>
</evidence>
<evidence type="ECO:0000313" key="2">
    <source>
        <dbReference type="EMBL" id="CAL1402616.1"/>
    </source>
</evidence>
<accession>A0AAV2FWC7</accession>
<keyword evidence="1" id="KW-0812">Transmembrane</keyword>
<sequence>MRATFDVTTSSHGFWTVGFVLFAPSSGIVGAAAMRYEGIADPYVFEALGMRDCVADCFRRQLQGVTIDSDAKLIIYKCFARDVGCGR</sequence>
<dbReference type="EMBL" id="OZ034820">
    <property type="protein sequence ID" value="CAL1402616.1"/>
    <property type="molecule type" value="Genomic_DNA"/>
</dbReference>
<keyword evidence="3" id="KW-1185">Reference proteome</keyword>
<dbReference type="Proteomes" id="UP001497516">
    <property type="component" value="Chromosome 7"/>
</dbReference>
<dbReference type="AlphaFoldDB" id="A0AAV2FWC7"/>
<protein>
    <submittedName>
        <fullName evidence="2">Uncharacterized protein</fullName>
    </submittedName>
</protein>
<feature type="transmembrane region" description="Helical" evidence="1">
    <location>
        <begin position="12"/>
        <end position="33"/>
    </location>
</feature>
<keyword evidence="1" id="KW-1133">Transmembrane helix</keyword>
<keyword evidence="1" id="KW-0472">Membrane</keyword>
<reference evidence="2 3" key="1">
    <citation type="submission" date="2024-04" db="EMBL/GenBank/DDBJ databases">
        <authorList>
            <person name="Fracassetti M."/>
        </authorList>
    </citation>
    <scope>NUCLEOTIDE SEQUENCE [LARGE SCALE GENOMIC DNA]</scope>
</reference>
<name>A0AAV2FWC7_9ROSI</name>
<evidence type="ECO:0000313" key="3">
    <source>
        <dbReference type="Proteomes" id="UP001497516"/>
    </source>
</evidence>
<organism evidence="2 3">
    <name type="scientific">Linum trigynum</name>
    <dbReference type="NCBI Taxonomy" id="586398"/>
    <lineage>
        <taxon>Eukaryota</taxon>
        <taxon>Viridiplantae</taxon>
        <taxon>Streptophyta</taxon>
        <taxon>Embryophyta</taxon>
        <taxon>Tracheophyta</taxon>
        <taxon>Spermatophyta</taxon>
        <taxon>Magnoliopsida</taxon>
        <taxon>eudicotyledons</taxon>
        <taxon>Gunneridae</taxon>
        <taxon>Pentapetalae</taxon>
        <taxon>rosids</taxon>
        <taxon>fabids</taxon>
        <taxon>Malpighiales</taxon>
        <taxon>Linaceae</taxon>
        <taxon>Linum</taxon>
    </lineage>
</organism>
<gene>
    <name evidence="2" type="ORF">LTRI10_LOCUS42603</name>
</gene>
<proteinExistence type="predicted"/>